<sequence>MKTVAAKPEFAGLTEEQVVDAIDAYEAQVEAYYANQGQEEEGCACGCGHDDEGSCEDCDEDDEIKSDDPIVQEVERLIEAYSQRFDELCRDSGEVPEEALTYKPRNPIEQVSFDIFTDALHDSLMDEDDE</sequence>
<evidence type="ECO:0000313" key="2">
    <source>
        <dbReference type="Proteomes" id="UP000824264"/>
    </source>
</evidence>
<reference evidence="1" key="2">
    <citation type="submission" date="2021-04" db="EMBL/GenBank/DDBJ databases">
        <authorList>
            <person name="Gilroy R."/>
        </authorList>
    </citation>
    <scope>NUCLEOTIDE SEQUENCE</scope>
    <source>
        <strain evidence="1">ChiSxjej5B17-1746</strain>
    </source>
</reference>
<comment type="caution">
    <text evidence="1">The sequence shown here is derived from an EMBL/GenBank/DDBJ whole genome shotgun (WGS) entry which is preliminary data.</text>
</comment>
<protein>
    <submittedName>
        <fullName evidence="1">Uncharacterized protein</fullName>
    </submittedName>
</protein>
<organism evidence="1 2">
    <name type="scientific">Candidatus Bilophila faecipullorum</name>
    <dbReference type="NCBI Taxonomy" id="2838482"/>
    <lineage>
        <taxon>Bacteria</taxon>
        <taxon>Pseudomonadati</taxon>
        <taxon>Thermodesulfobacteriota</taxon>
        <taxon>Desulfovibrionia</taxon>
        <taxon>Desulfovibrionales</taxon>
        <taxon>Desulfovibrionaceae</taxon>
        <taxon>Bilophila</taxon>
    </lineage>
</organism>
<name>A0A9D1R3Q8_9BACT</name>
<evidence type="ECO:0000313" key="1">
    <source>
        <dbReference type="EMBL" id="HIW79552.1"/>
    </source>
</evidence>
<proteinExistence type="predicted"/>
<reference evidence="1" key="1">
    <citation type="journal article" date="2021" name="PeerJ">
        <title>Extensive microbial diversity within the chicken gut microbiome revealed by metagenomics and culture.</title>
        <authorList>
            <person name="Gilroy R."/>
            <person name="Ravi A."/>
            <person name="Getino M."/>
            <person name="Pursley I."/>
            <person name="Horton D.L."/>
            <person name="Alikhan N.F."/>
            <person name="Baker D."/>
            <person name="Gharbi K."/>
            <person name="Hall N."/>
            <person name="Watson M."/>
            <person name="Adriaenssens E.M."/>
            <person name="Foster-Nyarko E."/>
            <person name="Jarju S."/>
            <person name="Secka A."/>
            <person name="Antonio M."/>
            <person name="Oren A."/>
            <person name="Chaudhuri R.R."/>
            <person name="La Ragione R."/>
            <person name="Hildebrand F."/>
            <person name="Pallen M.J."/>
        </authorList>
    </citation>
    <scope>NUCLEOTIDE SEQUENCE</scope>
    <source>
        <strain evidence="1">ChiSxjej5B17-1746</strain>
    </source>
</reference>
<gene>
    <name evidence="1" type="ORF">H9874_10485</name>
</gene>
<dbReference type="Proteomes" id="UP000824264">
    <property type="component" value="Unassembled WGS sequence"/>
</dbReference>
<accession>A0A9D1R3Q8</accession>
<dbReference type="EMBL" id="DXGI01000389">
    <property type="protein sequence ID" value="HIW79552.1"/>
    <property type="molecule type" value="Genomic_DNA"/>
</dbReference>
<dbReference type="AlphaFoldDB" id="A0A9D1R3Q8"/>